<sequence length="166" mass="18020">MIHVLLFYVLLVGACGYALRCGGAPERWVAVLLPLAALSTFLVAILGRGYHGGQFRHVEYGILAVDAVLLLALVAVAALADRFWPLCLSALHAFGLVAHLARMIAPDILPDVYKAAHAIASYPILLTLVVATYRHRQRVHAHGRDRSWSISWPALMPTAPVRTPTG</sequence>
<proteinExistence type="predicted"/>
<evidence type="ECO:0000313" key="3">
    <source>
        <dbReference type="Proteomes" id="UP000623067"/>
    </source>
</evidence>
<gene>
    <name evidence="2" type="ORF">GCM10011380_25910</name>
</gene>
<feature type="transmembrane region" description="Helical" evidence="1">
    <location>
        <begin position="58"/>
        <end position="77"/>
    </location>
</feature>
<feature type="transmembrane region" description="Helical" evidence="1">
    <location>
        <begin position="83"/>
        <end position="101"/>
    </location>
</feature>
<dbReference type="Proteomes" id="UP000623067">
    <property type="component" value="Unassembled WGS sequence"/>
</dbReference>
<reference evidence="2" key="2">
    <citation type="submission" date="2020-09" db="EMBL/GenBank/DDBJ databases">
        <authorList>
            <person name="Sun Q."/>
            <person name="Zhou Y."/>
        </authorList>
    </citation>
    <scope>NUCLEOTIDE SEQUENCE</scope>
    <source>
        <strain evidence="2">CGMCC 1.15330</strain>
    </source>
</reference>
<accession>A0A916T840</accession>
<organism evidence="2 3">
    <name type="scientific">Sphingomonas metalli</name>
    <dbReference type="NCBI Taxonomy" id="1779358"/>
    <lineage>
        <taxon>Bacteria</taxon>
        <taxon>Pseudomonadati</taxon>
        <taxon>Pseudomonadota</taxon>
        <taxon>Alphaproteobacteria</taxon>
        <taxon>Sphingomonadales</taxon>
        <taxon>Sphingomonadaceae</taxon>
        <taxon>Sphingomonas</taxon>
    </lineage>
</organism>
<feature type="transmembrane region" description="Helical" evidence="1">
    <location>
        <begin position="28"/>
        <end position="46"/>
    </location>
</feature>
<dbReference type="EMBL" id="BMIH01000003">
    <property type="protein sequence ID" value="GGB35332.1"/>
    <property type="molecule type" value="Genomic_DNA"/>
</dbReference>
<protein>
    <submittedName>
        <fullName evidence="2">Uncharacterized protein</fullName>
    </submittedName>
</protein>
<dbReference type="RefSeq" id="WP_188659186.1">
    <property type="nucleotide sequence ID" value="NZ_BMIH01000003.1"/>
</dbReference>
<keyword evidence="1" id="KW-0812">Transmembrane</keyword>
<evidence type="ECO:0000313" key="2">
    <source>
        <dbReference type="EMBL" id="GGB35332.1"/>
    </source>
</evidence>
<keyword evidence="1" id="KW-0472">Membrane</keyword>
<feature type="transmembrane region" description="Helical" evidence="1">
    <location>
        <begin position="113"/>
        <end position="133"/>
    </location>
</feature>
<keyword evidence="1" id="KW-1133">Transmembrane helix</keyword>
<keyword evidence="3" id="KW-1185">Reference proteome</keyword>
<reference evidence="2" key="1">
    <citation type="journal article" date="2014" name="Int. J. Syst. Evol. Microbiol.">
        <title>Complete genome sequence of Corynebacterium casei LMG S-19264T (=DSM 44701T), isolated from a smear-ripened cheese.</title>
        <authorList>
            <consortium name="US DOE Joint Genome Institute (JGI-PGF)"/>
            <person name="Walter F."/>
            <person name="Albersmeier A."/>
            <person name="Kalinowski J."/>
            <person name="Ruckert C."/>
        </authorList>
    </citation>
    <scope>NUCLEOTIDE SEQUENCE</scope>
    <source>
        <strain evidence="2">CGMCC 1.15330</strain>
    </source>
</reference>
<dbReference type="AlphaFoldDB" id="A0A916T840"/>
<evidence type="ECO:0000256" key="1">
    <source>
        <dbReference type="SAM" id="Phobius"/>
    </source>
</evidence>
<comment type="caution">
    <text evidence="2">The sequence shown here is derived from an EMBL/GenBank/DDBJ whole genome shotgun (WGS) entry which is preliminary data.</text>
</comment>
<name>A0A916T840_9SPHN</name>